<organism evidence="1 2">
    <name type="scientific">Thelephora terrestris</name>
    <dbReference type="NCBI Taxonomy" id="56493"/>
    <lineage>
        <taxon>Eukaryota</taxon>
        <taxon>Fungi</taxon>
        <taxon>Dikarya</taxon>
        <taxon>Basidiomycota</taxon>
        <taxon>Agaricomycotina</taxon>
        <taxon>Agaricomycetes</taxon>
        <taxon>Thelephorales</taxon>
        <taxon>Thelephoraceae</taxon>
        <taxon>Thelephora</taxon>
    </lineage>
</organism>
<evidence type="ECO:0000313" key="2">
    <source>
        <dbReference type="Proteomes" id="UP000736335"/>
    </source>
</evidence>
<gene>
    <name evidence="1" type="ORF">BJ322DRAFT_2531</name>
</gene>
<sequence>MSGASHNTGLTRSPTSSLSGVERVAYAIWYRSKARLKDALARKDPRAPRNSSQGREFPPEIVEMIIAHLVYDIPTLKACAATSFSWYNVAFPHLHHTMIFRNPSSGAQSPLLNMLSSAHSLGLLPYVKKAQFHNESPKTRFIDSSIFDSRNMRYFRALTNLQYIAFKDLDFYSFAFLGFQKHFGHFSPTLRSVALITPRGSCRRILDFLRVFPKLDDIKICGYRHEGRDHGSFDGFLTPIGGGLRGELYLKNFNDEGLLRDIIVAFGGMRFTSMYLESVDGVPLLLKACADTLETVRVHPRAELDYPASPFFDLSYNTVLRSLEVPLRLAGHDRMVKLQSTITSPVFSEVVVVFSEEVVIFPRNLLADVLRRMYENKEVGVVFCAEKSEKSRQPTVQRLKSHTRDAVEDLERIYGFLACPPLVCSRPVSSFDYSLSKFVPPTRFRV</sequence>
<dbReference type="OrthoDB" id="2933238at2759"/>
<dbReference type="AlphaFoldDB" id="A0A9P6HP92"/>
<evidence type="ECO:0000313" key="1">
    <source>
        <dbReference type="EMBL" id="KAF9791916.1"/>
    </source>
</evidence>
<dbReference type="EMBL" id="WIUZ02000001">
    <property type="protein sequence ID" value="KAF9791916.1"/>
    <property type="molecule type" value="Genomic_DNA"/>
</dbReference>
<accession>A0A9P6HP92</accession>
<reference evidence="1" key="1">
    <citation type="journal article" date="2020" name="Nat. Commun.">
        <title>Large-scale genome sequencing of mycorrhizal fungi provides insights into the early evolution of symbiotic traits.</title>
        <authorList>
            <person name="Miyauchi S."/>
            <person name="Kiss E."/>
            <person name="Kuo A."/>
            <person name="Drula E."/>
            <person name="Kohler A."/>
            <person name="Sanchez-Garcia M."/>
            <person name="Morin E."/>
            <person name="Andreopoulos B."/>
            <person name="Barry K.W."/>
            <person name="Bonito G."/>
            <person name="Buee M."/>
            <person name="Carver A."/>
            <person name="Chen C."/>
            <person name="Cichocki N."/>
            <person name="Clum A."/>
            <person name="Culley D."/>
            <person name="Crous P.W."/>
            <person name="Fauchery L."/>
            <person name="Girlanda M."/>
            <person name="Hayes R.D."/>
            <person name="Keri Z."/>
            <person name="LaButti K."/>
            <person name="Lipzen A."/>
            <person name="Lombard V."/>
            <person name="Magnuson J."/>
            <person name="Maillard F."/>
            <person name="Murat C."/>
            <person name="Nolan M."/>
            <person name="Ohm R.A."/>
            <person name="Pangilinan J."/>
            <person name="Pereira M.F."/>
            <person name="Perotto S."/>
            <person name="Peter M."/>
            <person name="Pfister S."/>
            <person name="Riley R."/>
            <person name="Sitrit Y."/>
            <person name="Stielow J.B."/>
            <person name="Szollosi G."/>
            <person name="Zifcakova L."/>
            <person name="Stursova M."/>
            <person name="Spatafora J.W."/>
            <person name="Tedersoo L."/>
            <person name="Vaario L.M."/>
            <person name="Yamada A."/>
            <person name="Yan M."/>
            <person name="Wang P."/>
            <person name="Xu J."/>
            <person name="Bruns T."/>
            <person name="Baldrian P."/>
            <person name="Vilgalys R."/>
            <person name="Dunand C."/>
            <person name="Henrissat B."/>
            <person name="Grigoriev I.V."/>
            <person name="Hibbett D."/>
            <person name="Nagy L.G."/>
            <person name="Martin F.M."/>
        </authorList>
    </citation>
    <scope>NUCLEOTIDE SEQUENCE</scope>
    <source>
        <strain evidence="1">UH-Tt-Lm1</strain>
    </source>
</reference>
<reference evidence="1" key="2">
    <citation type="submission" date="2020-11" db="EMBL/GenBank/DDBJ databases">
        <authorList>
            <consortium name="DOE Joint Genome Institute"/>
            <person name="Kuo A."/>
            <person name="Miyauchi S."/>
            <person name="Kiss E."/>
            <person name="Drula E."/>
            <person name="Kohler A."/>
            <person name="Sanchez-Garcia M."/>
            <person name="Andreopoulos B."/>
            <person name="Barry K.W."/>
            <person name="Bonito G."/>
            <person name="Buee M."/>
            <person name="Carver A."/>
            <person name="Chen C."/>
            <person name="Cichocki N."/>
            <person name="Clum A."/>
            <person name="Culley D."/>
            <person name="Crous P.W."/>
            <person name="Fauchery L."/>
            <person name="Girlanda M."/>
            <person name="Hayes R."/>
            <person name="Keri Z."/>
            <person name="Labutti K."/>
            <person name="Lipzen A."/>
            <person name="Lombard V."/>
            <person name="Magnuson J."/>
            <person name="Maillard F."/>
            <person name="Morin E."/>
            <person name="Murat C."/>
            <person name="Nolan M."/>
            <person name="Ohm R."/>
            <person name="Pangilinan J."/>
            <person name="Pereira M."/>
            <person name="Perotto S."/>
            <person name="Peter M."/>
            <person name="Riley R."/>
            <person name="Sitrit Y."/>
            <person name="Stielow B."/>
            <person name="Szollosi G."/>
            <person name="Zifcakova L."/>
            <person name="Stursova M."/>
            <person name="Spatafora J.W."/>
            <person name="Tedersoo L."/>
            <person name="Vaario L.-M."/>
            <person name="Yamada A."/>
            <person name="Yan M."/>
            <person name="Wang P."/>
            <person name="Xu J."/>
            <person name="Bruns T."/>
            <person name="Baldrian P."/>
            <person name="Vilgalys R."/>
            <person name="Henrissat B."/>
            <person name="Grigoriev I.V."/>
            <person name="Hibbett D."/>
            <person name="Nagy L.G."/>
            <person name="Martin F.M."/>
        </authorList>
    </citation>
    <scope>NUCLEOTIDE SEQUENCE</scope>
    <source>
        <strain evidence="1">UH-Tt-Lm1</strain>
    </source>
</reference>
<protein>
    <recommendedName>
        <fullName evidence="3">F-box domain-containing protein</fullName>
    </recommendedName>
</protein>
<dbReference type="Proteomes" id="UP000736335">
    <property type="component" value="Unassembled WGS sequence"/>
</dbReference>
<comment type="caution">
    <text evidence="1">The sequence shown here is derived from an EMBL/GenBank/DDBJ whole genome shotgun (WGS) entry which is preliminary data.</text>
</comment>
<name>A0A9P6HP92_9AGAM</name>
<keyword evidence="2" id="KW-1185">Reference proteome</keyword>
<evidence type="ECO:0008006" key="3">
    <source>
        <dbReference type="Google" id="ProtNLM"/>
    </source>
</evidence>
<proteinExistence type="predicted"/>